<dbReference type="RefSeq" id="XP_001014411.2">
    <property type="nucleotide sequence ID" value="XM_001014411.2"/>
</dbReference>
<feature type="region of interest" description="Disordered" evidence="4">
    <location>
        <begin position="851"/>
        <end position="897"/>
    </location>
</feature>
<evidence type="ECO:0000259" key="5">
    <source>
        <dbReference type="PROSITE" id="PS51401"/>
    </source>
</evidence>
<dbReference type="InterPro" id="IPR007051">
    <property type="entry name" value="CHORD_dom"/>
</dbReference>
<dbReference type="GO" id="GO:0046872">
    <property type="term" value="F:metal ion binding"/>
    <property type="evidence" value="ECO:0007669"/>
    <property type="project" value="UniProtKB-KW"/>
</dbReference>
<proteinExistence type="predicted"/>
<dbReference type="Proteomes" id="UP000009168">
    <property type="component" value="Unassembled WGS sequence"/>
</dbReference>
<feature type="compositionally biased region" description="Polar residues" evidence="4">
    <location>
        <begin position="794"/>
        <end position="826"/>
    </location>
</feature>
<dbReference type="OrthoDB" id="10261079at2759"/>
<dbReference type="InterPro" id="IPR013320">
    <property type="entry name" value="ConA-like_dom_sf"/>
</dbReference>
<dbReference type="GeneID" id="7838704"/>
<sequence length="1704" mass="198453">MEYSFQDNQIQDRQQQQNTQSSRNEIPVAENIQQIDHISNSENNIISQVFEYGSFYSSQNQVIKKMHSLKLGSNFEVFTIAFSFMQETRENDEKQKKKKQEDFIHLIQIGNNNQKLIQISIDPNTQYLCVSYKRDVDYEYLFSQSKIRPSKIYHIQITYTSTMLDGQPCYHINMYINGVLQGQVDFSNPIKFVVKSLIFIGSESAENLFMGQISDFVISTQEFSIETIKEILDEKCSSYEELRNLPSILNILGELEVKNTIGLQNSLMTLQNKHQVPYQLQSSHGAYEGDMQMKKSLLLKNDEIMHQNHKKRKHYDDFRDSLLRNDDLNIAMRQMSLNYRWIFTTLFAMSPSVDDGIGQKVPFFCLHTLIANGNIQVNENYPIYVIESTRFHRVLSYSKVKISREQLEYLADKAGCIKTFTFEQELENNNKQKLKIEGIFYDQFMQMARDISLNEEEIQIVKNQAQINPHQEEEDIEREKREWLSVQNEFIKDNKKPMFVYNSLKHLQRVLKMKKVPEPFKECNLYKIVGFYLILPPFRSLSDVGYYNKFVQALFQYRYQNSITNLFKAICHGRLTRCEISLFHSFVVDKLQLESSPNIEEIFKMLCISNPTSFNEKEFDFFLNNWCIGSIYQHSKTGVQIYIDCFNQKYLEIDPQSKNLTDFFNQSALGFQNNANTNTYNQMNNNNNINGGNTIDSHQSLNSNSQPASIATSYFQFRVLIEEGESIHGLCGIEKDGYVNLESLKVITNQRKIQIAPLRNHRQFQNTFIYDQKVSSPKPQQKQQDKLAAHQLSPWGTSSQTTASPSFQPKSSQGNQSPLISSNQLSVFGDNPDDLDPNAFAIRKKSSTMITPKNQLQQQQQQQQQIEQNQNQQDQISQKRTSITSHSSSSPQNANGQIRNLTVAITSATNVMLDKKQESNAQNQQPLSISDRNIRVGGDNQKLEDNLFLYFDPQEMRKVTGFEILINQDHECPIKYQENQLMMDISSQKYLCRFSTLQLLSISQKSPKTSMDMNINFQTPTLSQANSFKAQPQSSANHHKHNSQNSNDFSLPHKGSQFNSNIHDHESNHVGSDFGSGTNTIQSPNNHSGRKYTNYQDYPIICNQWNQGKFQVIVNHCTNCENHQTTTWHEEADFCEKFNELGLLLQNLFPNVEIIGNFDKPKIIESFEVYIRGVGPIEMRDTQGRIILYRKNEPLKAFLTYFQQRMIKVFDGLILLSMSYADSSEMEKIQLEYLNKYQNLIPPIWNQYHEYPCIVPEKRQQLEEEKKRETEISIGTIMICKNWGCGQQYEYTDDNNSNKQCFYHPKAFDLGSMHGLWPESWSCCRGNWHSSGCTRGRHRGQPEKKFQKLCINHGAINPETKRPDSACGKFYSENDQKICRYHRGYFKMTSKDSGYWTCCLDGSYVAHGCHEDTHESATWPDPKAKIYFVERQLINPGLDRDKKMDTFEKSSLQSLIYRQTQAYKPYITKKTLMEIERKAMENETRICLNWGCEEKCMRFKEVDNIKDQERRIKNCYYHPGYFDFGNVNKPGGGILSIAQQLANPSQIYIPENAINPRWTCCKKPWKYPGCKLTLHRGPVEATMPELKYGRWPNVNAMKHFKKQFSAQFKQKMGELILTEDLARHNWYQFSIGKELIPMARIGELCDKFKLYWMALLEDLSYHFKYFDVLKGVAQTLLDNGNGFIERETFTKWWFTPLDQYPLNI</sequence>
<evidence type="ECO:0000256" key="3">
    <source>
        <dbReference type="ARBA" id="ARBA00022833"/>
    </source>
</evidence>
<feature type="region of interest" description="Disordered" evidence="4">
    <location>
        <begin position="1025"/>
        <end position="1088"/>
    </location>
</feature>
<feature type="compositionally biased region" description="Polar residues" evidence="4">
    <location>
        <begin position="1075"/>
        <end position="1088"/>
    </location>
</feature>
<feature type="domain" description="CHORD" evidence="5">
    <location>
        <begin position="1280"/>
        <end position="1338"/>
    </location>
</feature>
<reference evidence="7" key="1">
    <citation type="journal article" date="2006" name="PLoS Biol.">
        <title>Macronuclear genome sequence of the ciliate Tetrahymena thermophila, a model eukaryote.</title>
        <authorList>
            <person name="Eisen J.A."/>
            <person name="Coyne R.S."/>
            <person name="Wu M."/>
            <person name="Wu D."/>
            <person name="Thiagarajan M."/>
            <person name="Wortman J.R."/>
            <person name="Badger J.H."/>
            <person name="Ren Q."/>
            <person name="Amedeo P."/>
            <person name="Jones K.M."/>
            <person name="Tallon L.J."/>
            <person name="Delcher A.L."/>
            <person name="Salzberg S.L."/>
            <person name="Silva J.C."/>
            <person name="Haas B.J."/>
            <person name="Majoros W.H."/>
            <person name="Farzad M."/>
            <person name="Carlton J.M."/>
            <person name="Smith R.K. Jr."/>
            <person name="Garg J."/>
            <person name="Pearlman R.E."/>
            <person name="Karrer K.M."/>
            <person name="Sun L."/>
            <person name="Manning G."/>
            <person name="Elde N.C."/>
            <person name="Turkewitz A.P."/>
            <person name="Asai D.J."/>
            <person name="Wilkes D.E."/>
            <person name="Wang Y."/>
            <person name="Cai H."/>
            <person name="Collins K."/>
            <person name="Stewart B.A."/>
            <person name="Lee S.R."/>
            <person name="Wilamowska K."/>
            <person name="Weinberg Z."/>
            <person name="Ruzzo W.L."/>
            <person name="Wloga D."/>
            <person name="Gaertig J."/>
            <person name="Frankel J."/>
            <person name="Tsao C.-C."/>
            <person name="Gorovsky M.A."/>
            <person name="Keeling P.J."/>
            <person name="Waller R.F."/>
            <person name="Patron N.J."/>
            <person name="Cherry J.M."/>
            <person name="Stover N.A."/>
            <person name="Krieger C.J."/>
            <person name="del Toro C."/>
            <person name="Ryder H.F."/>
            <person name="Williamson S.C."/>
            <person name="Barbeau R.A."/>
            <person name="Hamilton E.P."/>
            <person name="Orias E."/>
        </authorList>
    </citation>
    <scope>NUCLEOTIDE SEQUENCE [LARGE SCALE GENOMIC DNA]</scope>
    <source>
        <strain evidence="7">SB210</strain>
    </source>
</reference>
<protein>
    <submittedName>
        <fullName evidence="6">Concanavalin A-like lectin/glucanase family protein</fullName>
    </submittedName>
</protein>
<keyword evidence="1" id="KW-0479">Metal-binding</keyword>
<feature type="compositionally biased region" description="Polar residues" evidence="4">
    <location>
        <begin position="1025"/>
        <end position="1036"/>
    </location>
</feature>
<organism evidence="6 7">
    <name type="scientific">Tetrahymena thermophila (strain SB210)</name>
    <dbReference type="NCBI Taxonomy" id="312017"/>
    <lineage>
        <taxon>Eukaryota</taxon>
        <taxon>Sar</taxon>
        <taxon>Alveolata</taxon>
        <taxon>Ciliophora</taxon>
        <taxon>Intramacronucleata</taxon>
        <taxon>Oligohymenophorea</taxon>
        <taxon>Hymenostomatida</taxon>
        <taxon>Tetrahymenina</taxon>
        <taxon>Tetrahymenidae</taxon>
        <taxon>Tetrahymena</taxon>
    </lineage>
</organism>
<keyword evidence="2" id="KW-0677">Repeat</keyword>
<dbReference type="PROSITE" id="PS51401">
    <property type="entry name" value="CHORD"/>
    <property type="match status" value="1"/>
</dbReference>
<dbReference type="InParanoid" id="I7ME34"/>
<dbReference type="KEGG" id="tet:TTHERM_00522330"/>
<dbReference type="Pfam" id="PF13385">
    <property type="entry name" value="Laminin_G_3"/>
    <property type="match status" value="1"/>
</dbReference>
<feature type="compositionally biased region" description="Low complexity" evidence="4">
    <location>
        <begin position="854"/>
        <end position="890"/>
    </location>
</feature>
<keyword evidence="7" id="KW-1185">Reference proteome</keyword>
<feature type="region of interest" description="Disordered" evidence="4">
    <location>
        <begin position="771"/>
        <end position="839"/>
    </location>
</feature>
<gene>
    <name evidence="6" type="ORF">TTHERM_00522330</name>
</gene>
<evidence type="ECO:0000313" key="7">
    <source>
        <dbReference type="Proteomes" id="UP000009168"/>
    </source>
</evidence>
<accession>I7ME34</accession>
<dbReference type="eggNOG" id="ENOG502SM1U">
    <property type="taxonomic scope" value="Eukaryota"/>
</dbReference>
<feature type="region of interest" description="Disordered" evidence="4">
    <location>
        <begin position="1"/>
        <end position="24"/>
    </location>
</feature>
<evidence type="ECO:0000313" key="6">
    <source>
        <dbReference type="EMBL" id="EAR94166.2"/>
    </source>
</evidence>
<dbReference type="EMBL" id="GG662717">
    <property type="protein sequence ID" value="EAR94166.2"/>
    <property type="molecule type" value="Genomic_DNA"/>
</dbReference>
<evidence type="ECO:0000256" key="4">
    <source>
        <dbReference type="SAM" id="MobiDB-lite"/>
    </source>
</evidence>
<feature type="compositionally biased region" description="Low complexity" evidence="4">
    <location>
        <begin position="771"/>
        <end position="782"/>
    </location>
</feature>
<feature type="compositionally biased region" description="Low complexity" evidence="4">
    <location>
        <begin position="1"/>
        <end position="23"/>
    </location>
</feature>
<evidence type="ECO:0000256" key="2">
    <source>
        <dbReference type="ARBA" id="ARBA00022737"/>
    </source>
</evidence>
<evidence type="ECO:0000256" key="1">
    <source>
        <dbReference type="ARBA" id="ARBA00022723"/>
    </source>
</evidence>
<name>I7ME34_TETTS</name>
<dbReference type="Gene3D" id="2.60.120.200">
    <property type="match status" value="1"/>
</dbReference>
<keyword evidence="3" id="KW-0862">Zinc</keyword>
<dbReference type="SUPFAM" id="SSF49899">
    <property type="entry name" value="Concanavalin A-like lectins/glucanases"/>
    <property type="match status" value="1"/>
</dbReference>